<dbReference type="PROSITE" id="PS51375">
    <property type="entry name" value="PPR"/>
    <property type="match status" value="2"/>
</dbReference>
<dbReference type="NCBIfam" id="TIGR00756">
    <property type="entry name" value="PPR"/>
    <property type="match status" value="3"/>
</dbReference>
<proteinExistence type="inferred from homology"/>
<keyword evidence="2" id="KW-0677">Repeat</keyword>
<evidence type="ECO:0000256" key="1">
    <source>
        <dbReference type="ARBA" id="ARBA00007626"/>
    </source>
</evidence>
<evidence type="ECO:0000256" key="3">
    <source>
        <dbReference type="PROSITE-ProRule" id="PRU00708"/>
    </source>
</evidence>
<reference evidence="5 6" key="1">
    <citation type="journal article" date="2018" name="Nat. Genet.">
        <title>The Rosa genome provides new insights in the design of modern roses.</title>
        <authorList>
            <person name="Bendahmane M."/>
        </authorList>
    </citation>
    <scope>NUCLEOTIDE SEQUENCE [LARGE SCALE GENOMIC DNA]</scope>
    <source>
        <strain evidence="6">cv. Old Blush</strain>
    </source>
</reference>
<evidence type="ECO:0000256" key="2">
    <source>
        <dbReference type="ARBA" id="ARBA00022737"/>
    </source>
</evidence>
<name>A0A2P6QTI8_ROSCH</name>
<dbReference type="PANTHER" id="PTHR47939:SF9">
    <property type="entry name" value="(WILD MALAYSIAN BANANA) HYPOTHETICAL PROTEIN"/>
    <property type="match status" value="1"/>
</dbReference>
<evidence type="ECO:0000313" key="6">
    <source>
        <dbReference type="Proteomes" id="UP000238479"/>
    </source>
</evidence>
<dbReference type="EMBL" id="PDCK01000042">
    <property type="protein sequence ID" value="PRQ37505.1"/>
    <property type="molecule type" value="Genomic_DNA"/>
</dbReference>
<dbReference type="Gramene" id="PRQ37505">
    <property type="protein sequence ID" value="PRQ37505"/>
    <property type="gene ID" value="RchiOBHm_Chr4g0403291"/>
</dbReference>
<dbReference type="STRING" id="74649.A0A2P6QTI8"/>
<dbReference type="AlphaFoldDB" id="A0A2P6QTI8"/>
<feature type="compositionally biased region" description="Low complexity" evidence="4">
    <location>
        <begin position="1"/>
        <end position="12"/>
    </location>
</feature>
<comment type="caution">
    <text evidence="5">The sequence shown here is derived from an EMBL/GenBank/DDBJ whole genome shotgun (WGS) entry which is preliminary data.</text>
</comment>
<gene>
    <name evidence="5" type="ORF">RchiOBHm_Chr4g0403291</name>
</gene>
<organism evidence="5 6">
    <name type="scientific">Rosa chinensis</name>
    <name type="common">China rose</name>
    <dbReference type="NCBI Taxonomy" id="74649"/>
    <lineage>
        <taxon>Eukaryota</taxon>
        <taxon>Viridiplantae</taxon>
        <taxon>Streptophyta</taxon>
        <taxon>Embryophyta</taxon>
        <taxon>Tracheophyta</taxon>
        <taxon>Spermatophyta</taxon>
        <taxon>Magnoliopsida</taxon>
        <taxon>eudicotyledons</taxon>
        <taxon>Gunneridae</taxon>
        <taxon>Pentapetalae</taxon>
        <taxon>rosids</taxon>
        <taxon>fabids</taxon>
        <taxon>Rosales</taxon>
        <taxon>Rosaceae</taxon>
        <taxon>Rosoideae</taxon>
        <taxon>Rosoideae incertae sedis</taxon>
        <taxon>Rosa</taxon>
    </lineage>
</organism>
<feature type="repeat" description="PPR" evidence="3">
    <location>
        <begin position="182"/>
        <end position="216"/>
    </location>
</feature>
<dbReference type="PANTHER" id="PTHR47939">
    <property type="entry name" value="MEMBRANE-ASSOCIATED SALT-INDUCIBLE PROTEIN-LIKE"/>
    <property type="match status" value="1"/>
</dbReference>
<protein>
    <submittedName>
        <fullName evidence="5">Putative pentatricopeptide</fullName>
    </submittedName>
</protein>
<dbReference type="Gene3D" id="1.25.40.10">
    <property type="entry name" value="Tetratricopeptide repeat domain"/>
    <property type="match status" value="2"/>
</dbReference>
<dbReference type="InterPro" id="IPR011990">
    <property type="entry name" value="TPR-like_helical_dom_sf"/>
</dbReference>
<dbReference type="Proteomes" id="UP000238479">
    <property type="component" value="Chromosome 4"/>
</dbReference>
<dbReference type="InterPro" id="IPR002885">
    <property type="entry name" value="PPR_rpt"/>
</dbReference>
<dbReference type="OMA" id="YNIRIQT"/>
<dbReference type="InterPro" id="IPR050667">
    <property type="entry name" value="PPR-containing_protein"/>
</dbReference>
<feature type="repeat" description="PPR" evidence="3">
    <location>
        <begin position="103"/>
        <end position="137"/>
    </location>
</feature>
<feature type="region of interest" description="Disordered" evidence="4">
    <location>
        <begin position="1"/>
        <end position="21"/>
    </location>
</feature>
<dbReference type="Pfam" id="PF13041">
    <property type="entry name" value="PPR_2"/>
    <property type="match status" value="1"/>
</dbReference>
<comment type="similarity">
    <text evidence="1">Belongs to the PPR family. P subfamily.</text>
</comment>
<keyword evidence="6" id="KW-1185">Reference proteome</keyword>
<evidence type="ECO:0000313" key="5">
    <source>
        <dbReference type="EMBL" id="PRQ37505.1"/>
    </source>
</evidence>
<evidence type="ECO:0000256" key="4">
    <source>
        <dbReference type="SAM" id="MobiDB-lite"/>
    </source>
</evidence>
<dbReference type="Pfam" id="PF12854">
    <property type="entry name" value="PPR_1"/>
    <property type="match status" value="1"/>
</dbReference>
<accession>A0A2P6QTI8</accession>
<sequence length="268" mass="30168">MASSTPPTASMPSPGPNLRQALKPCPPADLQTHRIASHVILLYGQARMPDHAVLTFELCHELGIPQDVKLLNALLLSCVFAEDYKEVTRIYRDFLKIYEIEPNLDTYNCALKSLLESGSTSSAYSVLAEMEKRRIKPDGNTFGNLLSGFYSEERIRSLCKLKKSMEAEALLDGMLGRGIKPNAVTFCHLILGFCKEGNLEQGKKMFEKMVERGIEKIWVPNFATMRLHVDGLVSIGKVAEARQLIGQMKEKFTVNQHRWSEVEERLPQ</sequence>